<reference evidence="1" key="1">
    <citation type="submission" date="2009-10" db="EMBL/GenBank/DDBJ databases">
        <title>Diversity of trophic interactions inside an arsenic-rich microbial ecosystem.</title>
        <authorList>
            <person name="Bertin P.N."/>
            <person name="Heinrich-Salmeron A."/>
            <person name="Pelletier E."/>
            <person name="Goulhen-Chollet F."/>
            <person name="Arsene-Ploetze F."/>
            <person name="Gallien S."/>
            <person name="Calteau A."/>
            <person name="Vallenet D."/>
            <person name="Casiot C."/>
            <person name="Chane-Woon-Ming B."/>
            <person name="Giloteaux L."/>
            <person name="Barakat M."/>
            <person name="Bonnefoy V."/>
            <person name="Bruneel O."/>
            <person name="Chandler M."/>
            <person name="Cleiss J."/>
            <person name="Duran R."/>
            <person name="Elbaz-Poulichet F."/>
            <person name="Fonknechten N."/>
            <person name="Lauga B."/>
            <person name="Mornico D."/>
            <person name="Ortet P."/>
            <person name="Schaeffer C."/>
            <person name="Siguier P."/>
            <person name="Alexander Thil Smith A."/>
            <person name="Van Dorsselaer A."/>
            <person name="Weissenbach J."/>
            <person name="Medigue C."/>
            <person name="Le Paslier D."/>
        </authorList>
    </citation>
    <scope>NUCLEOTIDE SEQUENCE</scope>
</reference>
<protein>
    <submittedName>
        <fullName evidence="1">Uncharacterized protein</fullName>
    </submittedName>
</protein>
<evidence type="ECO:0000313" key="1">
    <source>
        <dbReference type="EMBL" id="CBI07954.1"/>
    </source>
</evidence>
<dbReference type="AlphaFoldDB" id="E6QL34"/>
<name>E6QL34_9ZZZZ</name>
<dbReference type="EMBL" id="CABQ01000164">
    <property type="protein sequence ID" value="CBI07954.1"/>
    <property type="molecule type" value="Genomic_DNA"/>
</dbReference>
<accession>E6QL34</accession>
<gene>
    <name evidence="1" type="ORF">CARN6_1367</name>
</gene>
<comment type="caution">
    <text evidence="1">The sequence shown here is derived from an EMBL/GenBank/DDBJ whole genome shotgun (WGS) entry which is preliminary data.</text>
</comment>
<organism evidence="1">
    <name type="scientific">mine drainage metagenome</name>
    <dbReference type="NCBI Taxonomy" id="410659"/>
    <lineage>
        <taxon>unclassified sequences</taxon>
        <taxon>metagenomes</taxon>
        <taxon>ecological metagenomes</taxon>
    </lineage>
</organism>
<sequence length="65" mass="7594">MNVSLLPVVLRTHDGRACPQSLLELRYRAIAQFLMLWSYKEVMMQNQGMPSMGNVEKRDTLRKQI</sequence>
<proteinExistence type="predicted"/>